<reference evidence="10" key="2">
    <citation type="journal article" date="2020" name="Nat. Commun.">
        <title>Large-scale genome sequencing of mycorrhizal fungi provides insights into the early evolution of symbiotic traits.</title>
        <authorList>
            <person name="Miyauchi S."/>
            <person name="Kiss E."/>
            <person name="Kuo A."/>
            <person name="Drula E."/>
            <person name="Kohler A."/>
            <person name="Sanchez-Garcia M."/>
            <person name="Morin E."/>
            <person name="Andreopoulos B."/>
            <person name="Barry K.W."/>
            <person name="Bonito G."/>
            <person name="Buee M."/>
            <person name="Carver A."/>
            <person name="Chen C."/>
            <person name="Cichocki N."/>
            <person name="Clum A."/>
            <person name="Culley D."/>
            <person name="Crous P.W."/>
            <person name="Fauchery L."/>
            <person name="Girlanda M."/>
            <person name="Hayes R.D."/>
            <person name="Keri Z."/>
            <person name="LaButti K."/>
            <person name="Lipzen A."/>
            <person name="Lombard V."/>
            <person name="Magnuson J."/>
            <person name="Maillard F."/>
            <person name="Murat C."/>
            <person name="Nolan M."/>
            <person name="Ohm R.A."/>
            <person name="Pangilinan J."/>
            <person name="Pereira M.F."/>
            <person name="Perotto S."/>
            <person name="Peter M."/>
            <person name="Pfister S."/>
            <person name="Riley R."/>
            <person name="Sitrit Y."/>
            <person name="Stielow J.B."/>
            <person name="Szollosi G."/>
            <person name="Zifcakova L."/>
            <person name="Stursova M."/>
            <person name="Spatafora J.W."/>
            <person name="Tedersoo L."/>
            <person name="Vaario L.M."/>
            <person name="Yamada A."/>
            <person name="Yan M."/>
            <person name="Wang P."/>
            <person name="Xu J."/>
            <person name="Bruns T."/>
            <person name="Baldrian P."/>
            <person name="Vilgalys R."/>
            <person name="Dunand C."/>
            <person name="Henrissat B."/>
            <person name="Grigoriev I.V."/>
            <person name="Hibbett D."/>
            <person name="Nagy L.G."/>
            <person name="Martin F.M."/>
        </authorList>
    </citation>
    <scope>NUCLEOTIDE SEQUENCE</scope>
    <source>
        <strain evidence="10">Prilba</strain>
    </source>
</reference>
<dbReference type="SUPFAM" id="SSF81333">
    <property type="entry name" value="F1F0 ATP synthase subunit C"/>
    <property type="match status" value="1"/>
</dbReference>
<evidence type="ECO:0000256" key="4">
    <source>
        <dbReference type="ARBA" id="ARBA00022692"/>
    </source>
</evidence>
<keyword evidence="7 8" id="KW-0472">Membrane</keyword>
<evidence type="ECO:0000313" key="11">
    <source>
        <dbReference type="Proteomes" id="UP000759537"/>
    </source>
</evidence>
<keyword evidence="5 8" id="KW-1133">Transmembrane helix</keyword>
<feature type="transmembrane region" description="Helical" evidence="8">
    <location>
        <begin position="96"/>
        <end position="115"/>
    </location>
</feature>
<gene>
    <name evidence="10" type="ORF">DFH94DRAFT_634046</name>
</gene>
<evidence type="ECO:0000256" key="1">
    <source>
        <dbReference type="ARBA" id="ARBA00004141"/>
    </source>
</evidence>
<name>A0A9P5MT26_9AGAM</name>
<dbReference type="GO" id="GO:0015078">
    <property type="term" value="F:proton transmembrane transporter activity"/>
    <property type="evidence" value="ECO:0007669"/>
    <property type="project" value="InterPro"/>
</dbReference>
<keyword evidence="6" id="KW-0406">Ion transport</keyword>
<evidence type="ECO:0000259" key="9">
    <source>
        <dbReference type="Pfam" id="PF00137"/>
    </source>
</evidence>
<dbReference type="Pfam" id="PF00137">
    <property type="entry name" value="ATP-synt_C"/>
    <property type="match status" value="1"/>
</dbReference>
<feature type="non-terminal residue" evidence="10">
    <location>
        <position position="127"/>
    </location>
</feature>
<dbReference type="InterPro" id="IPR002379">
    <property type="entry name" value="ATPase_proteolipid_c-like_dom"/>
</dbReference>
<dbReference type="EMBL" id="WHVB01000012">
    <property type="protein sequence ID" value="KAF8477938.1"/>
    <property type="molecule type" value="Genomic_DNA"/>
</dbReference>
<evidence type="ECO:0000256" key="5">
    <source>
        <dbReference type="ARBA" id="ARBA00022989"/>
    </source>
</evidence>
<comment type="similarity">
    <text evidence="2">Belongs to the V-ATPase proteolipid subunit family.</text>
</comment>
<dbReference type="Gene3D" id="1.20.120.610">
    <property type="entry name" value="lithium bound rotor ring of v- atpase"/>
    <property type="match status" value="1"/>
</dbReference>
<keyword evidence="11" id="KW-1185">Reference proteome</keyword>
<evidence type="ECO:0000256" key="7">
    <source>
        <dbReference type="ARBA" id="ARBA00023136"/>
    </source>
</evidence>
<feature type="transmembrane region" description="Helical" evidence="8">
    <location>
        <begin position="47"/>
        <end position="75"/>
    </location>
</feature>
<dbReference type="GO" id="GO:0033177">
    <property type="term" value="C:proton-transporting two-sector ATPase complex, proton-transporting domain"/>
    <property type="evidence" value="ECO:0007669"/>
    <property type="project" value="InterPro"/>
</dbReference>
<protein>
    <submittedName>
        <fullName evidence="10">Vacuolar ATP synthase 16 kDa proteolipid subunit</fullName>
    </submittedName>
</protein>
<dbReference type="AlphaFoldDB" id="A0A9P5MT26"/>
<dbReference type="Proteomes" id="UP000759537">
    <property type="component" value="Unassembled WGS sequence"/>
</dbReference>
<proteinExistence type="inferred from homology"/>
<dbReference type="OrthoDB" id="1744869at2759"/>
<evidence type="ECO:0000256" key="8">
    <source>
        <dbReference type="SAM" id="Phobius"/>
    </source>
</evidence>
<comment type="caution">
    <text evidence="10">The sequence shown here is derived from an EMBL/GenBank/DDBJ whole genome shotgun (WGS) entry which is preliminary data.</text>
</comment>
<evidence type="ECO:0000256" key="2">
    <source>
        <dbReference type="ARBA" id="ARBA00007296"/>
    </source>
</evidence>
<comment type="subcellular location">
    <subcellularLocation>
        <location evidence="1">Membrane</location>
        <topology evidence="1">Multi-pass membrane protein</topology>
    </subcellularLocation>
</comment>
<organism evidence="10 11">
    <name type="scientific">Russula ochroleuca</name>
    <dbReference type="NCBI Taxonomy" id="152965"/>
    <lineage>
        <taxon>Eukaryota</taxon>
        <taxon>Fungi</taxon>
        <taxon>Dikarya</taxon>
        <taxon>Basidiomycota</taxon>
        <taxon>Agaricomycotina</taxon>
        <taxon>Agaricomycetes</taxon>
        <taxon>Russulales</taxon>
        <taxon>Russulaceae</taxon>
        <taxon>Russula</taxon>
    </lineage>
</organism>
<dbReference type="PANTHER" id="PTHR10263">
    <property type="entry name" value="V-TYPE PROTON ATPASE PROTEOLIPID SUBUNIT"/>
    <property type="match status" value="1"/>
</dbReference>
<dbReference type="CDD" id="cd18176">
    <property type="entry name" value="ATP-synt_Vo_c_ATP6C_rpt2"/>
    <property type="match status" value="1"/>
</dbReference>
<dbReference type="InterPro" id="IPR035921">
    <property type="entry name" value="F/V-ATP_Csub_sf"/>
</dbReference>
<feature type="domain" description="V-ATPase proteolipid subunit C-like" evidence="9">
    <location>
        <begin position="50"/>
        <end position="110"/>
    </location>
</feature>
<accession>A0A9P5MT26</accession>
<evidence type="ECO:0000313" key="10">
    <source>
        <dbReference type="EMBL" id="KAF8477938.1"/>
    </source>
</evidence>
<sequence length="127" mass="13299">LILLHSHGTAKSSVDILAMAVLRPDLVMKNAVPVSLVSSSRLHYTGFVHLSAGLAVGLAGLSVGFAIGIVGDSGVQGITQQPRLLIGMADMRMDCPYVLVLSGLIVAFIINTAALQQQKHQLGYVPP</sequence>
<keyword evidence="3" id="KW-0813">Transport</keyword>
<evidence type="ECO:0000256" key="3">
    <source>
        <dbReference type="ARBA" id="ARBA00022448"/>
    </source>
</evidence>
<reference evidence="10" key="1">
    <citation type="submission" date="2019-10" db="EMBL/GenBank/DDBJ databases">
        <authorList>
            <consortium name="DOE Joint Genome Institute"/>
            <person name="Kuo A."/>
            <person name="Miyauchi S."/>
            <person name="Kiss E."/>
            <person name="Drula E."/>
            <person name="Kohler A."/>
            <person name="Sanchez-Garcia M."/>
            <person name="Andreopoulos B."/>
            <person name="Barry K.W."/>
            <person name="Bonito G."/>
            <person name="Buee M."/>
            <person name="Carver A."/>
            <person name="Chen C."/>
            <person name="Cichocki N."/>
            <person name="Clum A."/>
            <person name="Culley D."/>
            <person name="Crous P.W."/>
            <person name="Fauchery L."/>
            <person name="Girlanda M."/>
            <person name="Hayes R."/>
            <person name="Keri Z."/>
            <person name="LaButti K."/>
            <person name="Lipzen A."/>
            <person name="Lombard V."/>
            <person name="Magnuson J."/>
            <person name="Maillard F."/>
            <person name="Morin E."/>
            <person name="Murat C."/>
            <person name="Nolan M."/>
            <person name="Ohm R."/>
            <person name="Pangilinan J."/>
            <person name="Pereira M."/>
            <person name="Perotto S."/>
            <person name="Peter M."/>
            <person name="Riley R."/>
            <person name="Sitrit Y."/>
            <person name="Stielow B."/>
            <person name="Szollosi G."/>
            <person name="Zifcakova L."/>
            <person name="Stursova M."/>
            <person name="Spatafora J.W."/>
            <person name="Tedersoo L."/>
            <person name="Vaario L.-M."/>
            <person name="Yamada A."/>
            <person name="Yan M."/>
            <person name="Wang P."/>
            <person name="Xu J."/>
            <person name="Bruns T."/>
            <person name="Baldrian P."/>
            <person name="Vilgalys R."/>
            <person name="Henrissat B."/>
            <person name="Grigoriev I.V."/>
            <person name="Hibbett D."/>
            <person name="Nagy L.G."/>
            <person name="Martin F.M."/>
        </authorList>
    </citation>
    <scope>NUCLEOTIDE SEQUENCE</scope>
    <source>
        <strain evidence="10">Prilba</strain>
    </source>
</reference>
<evidence type="ECO:0000256" key="6">
    <source>
        <dbReference type="ARBA" id="ARBA00023065"/>
    </source>
</evidence>
<keyword evidence="4 8" id="KW-0812">Transmembrane</keyword>